<accession>A0A0E1RXW2</accession>
<reference evidence="3" key="2">
    <citation type="journal article" date="2010" name="Genome Res.">
        <title>Population genomic sequencing of Coccidioides fungi reveals recent hybridization and transposon control.</title>
        <authorList>
            <person name="Neafsey D.E."/>
            <person name="Barker B.M."/>
            <person name="Sharpton T.J."/>
            <person name="Stajich J.E."/>
            <person name="Park D.J."/>
            <person name="Whiston E."/>
            <person name="Hung C.-Y."/>
            <person name="McMahan C."/>
            <person name="White J."/>
            <person name="Sykes S."/>
            <person name="Heiman D."/>
            <person name="Young S."/>
            <person name="Zeng Q."/>
            <person name="Abouelleil A."/>
            <person name="Aftuck L."/>
            <person name="Bessette D."/>
            <person name="Brown A."/>
            <person name="FitzGerald M."/>
            <person name="Lui A."/>
            <person name="Macdonald J.P."/>
            <person name="Priest M."/>
            <person name="Orbach M.J."/>
            <person name="Galgiani J.N."/>
            <person name="Kirkland T.N."/>
            <person name="Cole G.T."/>
            <person name="Birren B.W."/>
            <person name="Henn M.R."/>
            <person name="Taylor J.W."/>
            <person name="Rounsley S.D."/>
        </authorList>
    </citation>
    <scope>GENOME REANNOTATION</scope>
    <source>
        <strain evidence="3">RS</strain>
    </source>
</reference>
<evidence type="ECO:0000256" key="1">
    <source>
        <dbReference type="SAM" id="SignalP"/>
    </source>
</evidence>
<organism evidence="2 3">
    <name type="scientific">Coccidioides immitis (strain RS)</name>
    <name type="common">Valley fever fungus</name>
    <dbReference type="NCBI Taxonomy" id="246410"/>
    <lineage>
        <taxon>Eukaryota</taxon>
        <taxon>Fungi</taxon>
        <taxon>Dikarya</taxon>
        <taxon>Ascomycota</taxon>
        <taxon>Pezizomycotina</taxon>
        <taxon>Eurotiomycetes</taxon>
        <taxon>Eurotiomycetidae</taxon>
        <taxon>Onygenales</taxon>
        <taxon>Onygenaceae</taxon>
        <taxon>Coccidioides</taxon>
    </lineage>
</organism>
<feature type="chain" id="PRO_5002385634" evidence="1">
    <location>
        <begin position="18"/>
        <end position="102"/>
    </location>
</feature>
<dbReference type="AlphaFoldDB" id="A0A0E1RXW2"/>
<sequence length="102" mass="11635">MKLTAAALLSSLAFASAWNLDLYTTDKRHVKTHGTRDSGCKNIEFHPALKVNRANFRPATNNWPDPKTFELYASKNCKKLSYRNGKGNHKMSARTIRSYKVY</sequence>
<name>A0A0E1RXW2_COCIM</name>
<dbReference type="InParanoid" id="A0A0E1RXW2"/>
<dbReference type="EMBL" id="GG704912">
    <property type="protein sequence ID" value="EAS31735.2"/>
    <property type="molecule type" value="Genomic_DNA"/>
</dbReference>
<reference evidence="3" key="1">
    <citation type="journal article" date="2009" name="Genome Res.">
        <title>Comparative genomic analyses of the human fungal pathogens Coccidioides and their relatives.</title>
        <authorList>
            <person name="Sharpton T.J."/>
            <person name="Stajich J.E."/>
            <person name="Rounsley S.D."/>
            <person name="Gardner M.J."/>
            <person name="Wortman J.R."/>
            <person name="Jordar V.S."/>
            <person name="Maiti R."/>
            <person name="Kodira C.D."/>
            <person name="Neafsey D.E."/>
            <person name="Zeng Q."/>
            <person name="Hung C.-Y."/>
            <person name="McMahan C."/>
            <person name="Muszewska A."/>
            <person name="Grynberg M."/>
            <person name="Mandel M.A."/>
            <person name="Kellner E.M."/>
            <person name="Barker B.M."/>
            <person name="Galgiani J.N."/>
            <person name="Orbach M.J."/>
            <person name="Kirkland T.N."/>
            <person name="Cole G.T."/>
            <person name="Henn M.R."/>
            <person name="Birren B.W."/>
            <person name="Taylor J.W."/>
        </authorList>
    </citation>
    <scope>NUCLEOTIDE SEQUENCE [LARGE SCALE GENOMIC DNA]</scope>
    <source>
        <strain evidence="3">RS</strain>
    </source>
</reference>
<dbReference type="GeneID" id="4562268"/>
<dbReference type="Proteomes" id="UP000001261">
    <property type="component" value="Unassembled WGS sequence"/>
</dbReference>
<dbReference type="OrthoDB" id="5361929at2759"/>
<feature type="signal peptide" evidence="1">
    <location>
        <begin position="1"/>
        <end position="17"/>
    </location>
</feature>
<dbReference type="VEuPathDB" id="FungiDB:CIMG_07214"/>
<protein>
    <submittedName>
        <fullName evidence="2">Uncharacterized protein</fullName>
    </submittedName>
</protein>
<keyword evidence="3" id="KW-1185">Reference proteome</keyword>
<proteinExistence type="predicted"/>
<evidence type="ECO:0000313" key="2">
    <source>
        <dbReference type="EMBL" id="EAS31735.2"/>
    </source>
</evidence>
<dbReference type="OMA" id="TERNCKF"/>
<dbReference type="RefSeq" id="XP_001243318.2">
    <property type="nucleotide sequence ID" value="XM_001243317.2"/>
</dbReference>
<evidence type="ECO:0000313" key="3">
    <source>
        <dbReference type="Proteomes" id="UP000001261"/>
    </source>
</evidence>
<dbReference type="KEGG" id="cim:CIMG_07214"/>
<keyword evidence="1" id="KW-0732">Signal</keyword>
<gene>
    <name evidence="2" type="ORF">CIMG_07214</name>
</gene>